<dbReference type="Gene3D" id="1.10.760.10">
    <property type="entry name" value="Cytochrome c-like domain"/>
    <property type="match status" value="1"/>
</dbReference>
<name>A0ABT0DQS8_9HYPH</name>
<dbReference type="PRINTS" id="PR00604">
    <property type="entry name" value="CYTCHRMECIAB"/>
</dbReference>
<evidence type="ECO:0000256" key="6">
    <source>
        <dbReference type="PROSITE-ProRule" id="PRU00433"/>
    </source>
</evidence>
<dbReference type="InterPro" id="IPR036909">
    <property type="entry name" value="Cyt_c-like_dom_sf"/>
</dbReference>
<dbReference type="InterPro" id="IPR009056">
    <property type="entry name" value="Cyt_c-like_dom"/>
</dbReference>
<evidence type="ECO:0000256" key="1">
    <source>
        <dbReference type="ARBA" id="ARBA00022448"/>
    </source>
</evidence>
<organism evidence="8 9">
    <name type="scientific">Ancylobacter koreensis</name>
    <dbReference type="NCBI Taxonomy" id="266121"/>
    <lineage>
        <taxon>Bacteria</taxon>
        <taxon>Pseudomonadati</taxon>
        <taxon>Pseudomonadota</taxon>
        <taxon>Alphaproteobacteria</taxon>
        <taxon>Hyphomicrobiales</taxon>
        <taxon>Xanthobacteraceae</taxon>
        <taxon>Ancylobacter</taxon>
    </lineage>
</organism>
<comment type="caution">
    <text evidence="8">The sequence shown here is derived from an EMBL/GenBank/DDBJ whole genome shotgun (WGS) entry which is preliminary data.</text>
</comment>
<evidence type="ECO:0000256" key="5">
    <source>
        <dbReference type="ARBA" id="ARBA00023004"/>
    </source>
</evidence>
<keyword evidence="1" id="KW-0813">Transport</keyword>
<proteinExistence type="predicted"/>
<evidence type="ECO:0000256" key="3">
    <source>
        <dbReference type="ARBA" id="ARBA00022723"/>
    </source>
</evidence>
<evidence type="ECO:0000259" key="7">
    <source>
        <dbReference type="PROSITE" id="PS51007"/>
    </source>
</evidence>
<dbReference type="EMBL" id="JALKCG010000008">
    <property type="protein sequence ID" value="MCK0209625.1"/>
    <property type="molecule type" value="Genomic_DNA"/>
</dbReference>
<dbReference type="Proteomes" id="UP001202867">
    <property type="component" value="Unassembled WGS sequence"/>
</dbReference>
<reference evidence="9" key="1">
    <citation type="submission" date="2023-07" db="EMBL/GenBank/DDBJ databases">
        <title>Ancylobacter moscoviensis sp. nov., facultatively methylotrophic bacteria from activated sludge and the reclassification of Starkeya novella (Starkey 1934) Kelly et al. 2000 as Ancylobacter novellus comb. nov., Starkeya koreensis Im et al. 2006 as Ancylobacter koreensis comb.nov., Angulomicrobium tetraedrale Vasil'eva et al. 1986 as Ancylobacter tetraedralis comb. nov., Angulomicrobium amanitiforme Fritz et al. 2004 as Ancylobacter amanitiformis comb. nov. and Methylorhabdus multivorans Doronina et al. 1996 as Ancylobacter multivorans comb. nov. and emended description of the genus Ancylobacter.</title>
        <authorList>
            <person name="Doronina N."/>
            <person name="Chemodurova A."/>
            <person name="Grouzdev D."/>
            <person name="Koziaeva V."/>
            <person name="Shi W."/>
            <person name="Wu L."/>
            <person name="Kaparullina E."/>
        </authorList>
    </citation>
    <scope>NUCLEOTIDE SEQUENCE [LARGE SCALE GENOMIC DNA]</scope>
    <source>
        <strain evidence="9">Jip08</strain>
    </source>
</reference>
<keyword evidence="4" id="KW-0249">Electron transport</keyword>
<dbReference type="Pfam" id="PF00034">
    <property type="entry name" value="Cytochrom_C"/>
    <property type="match status" value="1"/>
</dbReference>
<dbReference type="SUPFAM" id="SSF46626">
    <property type="entry name" value="Cytochrome c"/>
    <property type="match status" value="1"/>
</dbReference>
<keyword evidence="2 6" id="KW-0349">Heme</keyword>
<sequence>MHTVVPAPCDGLLTGYFYLGQTVVRKFLAFGTLGLALAACGGEPEPDRQAVARGEKLAVNCSPCHSLKSRSEGIGPPLLGVIGRKAGGYPGYDYSPALKASGISWAPEQLASFIQNPVGVVPGTKMALSPLSPQEASDIVAYLRSLD</sequence>
<gene>
    <name evidence="8" type="ORF">MWN33_16455</name>
</gene>
<accession>A0ABT0DQS8</accession>
<feature type="domain" description="Cytochrome c" evidence="7">
    <location>
        <begin position="49"/>
        <end position="147"/>
    </location>
</feature>
<dbReference type="PROSITE" id="PS51007">
    <property type="entry name" value="CYTC"/>
    <property type="match status" value="1"/>
</dbReference>
<dbReference type="PANTHER" id="PTHR11961">
    <property type="entry name" value="CYTOCHROME C"/>
    <property type="match status" value="1"/>
</dbReference>
<dbReference type="RefSeq" id="WP_247202130.1">
    <property type="nucleotide sequence ID" value="NZ_JALKCG010000008.1"/>
</dbReference>
<evidence type="ECO:0000313" key="9">
    <source>
        <dbReference type="Proteomes" id="UP001202867"/>
    </source>
</evidence>
<keyword evidence="3 6" id="KW-0479">Metal-binding</keyword>
<keyword evidence="9" id="KW-1185">Reference proteome</keyword>
<evidence type="ECO:0000256" key="4">
    <source>
        <dbReference type="ARBA" id="ARBA00022982"/>
    </source>
</evidence>
<protein>
    <submittedName>
        <fullName evidence="8">C-type cytochrome</fullName>
    </submittedName>
</protein>
<keyword evidence="5 6" id="KW-0408">Iron</keyword>
<evidence type="ECO:0000313" key="8">
    <source>
        <dbReference type="EMBL" id="MCK0209625.1"/>
    </source>
</evidence>
<evidence type="ECO:0000256" key="2">
    <source>
        <dbReference type="ARBA" id="ARBA00022617"/>
    </source>
</evidence>
<dbReference type="InterPro" id="IPR002327">
    <property type="entry name" value="Cyt_c_1A/1B"/>
</dbReference>